<sequence>MERRKFLLTSLLTVPLTALAKLNFLTEKKLRAKPEKGFIVRAAESRFFGKKTSPKDTYGRCILSSVDTDNQLYLSVGADLSNRELGGPALHIHHKDDEIFYIVSGEFLIQIDKDIFLIKKGDTVFIPRGTAHTFANHIVDNPGELLTIHQPISPELEKFYDVFCHNGYMNEEQMGKLFTKDELKMLYANNAFVGPPIDIESALKKLKS</sequence>
<feature type="signal peptide" evidence="1">
    <location>
        <begin position="1"/>
        <end position="20"/>
    </location>
</feature>
<reference evidence="3 4" key="1">
    <citation type="submission" date="2019-04" db="EMBL/GenBank/DDBJ databases">
        <title>Pedobacter sp. RP-3-15 sp. nov., isolated from Arctic soil.</title>
        <authorList>
            <person name="Dahal R.H."/>
            <person name="Kim D.-U."/>
        </authorList>
    </citation>
    <scope>NUCLEOTIDE SEQUENCE [LARGE SCALE GENOMIC DNA]</scope>
    <source>
        <strain evidence="3 4">RP-3-15</strain>
    </source>
</reference>
<keyword evidence="4" id="KW-1185">Reference proteome</keyword>
<dbReference type="InterPro" id="IPR011051">
    <property type="entry name" value="RmlC_Cupin_sf"/>
</dbReference>
<evidence type="ECO:0000313" key="4">
    <source>
        <dbReference type="Proteomes" id="UP000307244"/>
    </source>
</evidence>
<organism evidence="3 4">
    <name type="scientific">Pedobacter frigoris</name>
    <dbReference type="NCBI Taxonomy" id="2571272"/>
    <lineage>
        <taxon>Bacteria</taxon>
        <taxon>Pseudomonadati</taxon>
        <taxon>Bacteroidota</taxon>
        <taxon>Sphingobacteriia</taxon>
        <taxon>Sphingobacteriales</taxon>
        <taxon>Sphingobacteriaceae</taxon>
        <taxon>Pedobacter</taxon>
    </lineage>
</organism>
<protein>
    <submittedName>
        <fullName evidence="3">Cupin domain-containing protein</fullName>
    </submittedName>
</protein>
<comment type="caution">
    <text evidence="3">The sequence shown here is derived from an EMBL/GenBank/DDBJ whole genome shotgun (WGS) entry which is preliminary data.</text>
</comment>
<gene>
    <name evidence="3" type="ORF">FA047_02270</name>
</gene>
<keyword evidence="1" id="KW-0732">Signal</keyword>
<dbReference type="EMBL" id="SWBQ01000001">
    <property type="protein sequence ID" value="TKC08943.1"/>
    <property type="molecule type" value="Genomic_DNA"/>
</dbReference>
<evidence type="ECO:0000259" key="2">
    <source>
        <dbReference type="Pfam" id="PF07883"/>
    </source>
</evidence>
<dbReference type="AlphaFoldDB" id="A0A4U1CNC2"/>
<dbReference type="PANTHER" id="PTHR43346">
    <property type="entry name" value="LIGAND BINDING DOMAIN PROTEIN, PUTATIVE (AFU_ORTHOLOGUE AFUA_6G14370)-RELATED"/>
    <property type="match status" value="1"/>
</dbReference>
<evidence type="ECO:0000313" key="3">
    <source>
        <dbReference type="EMBL" id="TKC08943.1"/>
    </source>
</evidence>
<dbReference type="OrthoDB" id="1423961at2"/>
<accession>A0A4U1CNC2</accession>
<proteinExistence type="predicted"/>
<dbReference type="Gene3D" id="2.60.120.10">
    <property type="entry name" value="Jelly Rolls"/>
    <property type="match status" value="1"/>
</dbReference>
<dbReference type="Proteomes" id="UP000307244">
    <property type="component" value="Unassembled WGS sequence"/>
</dbReference>
<dbReference type="InterPro" id="IPR013096">
    <property type="entry name" value="Cupin_2"/>
</dbReference>
<dbReference type="PANTHER" id="PTHR43346:SF1">
    <property type="entry name" value="QUERCETIN 2,3-DIOXYGENASE-RELATED"/>
    <property type="match status" value="1"/>
</dbReference>
<name>A0A4U1CNC2_9SPHI</name>
<dbReference type="InterPro" id="IPR052538">
    <property type="entry name" value="Flavonoid_dioxygenase-like"/>
</dbReference>
<dbReference type="SUPFAM" id="SSF51182">
    <property type="entry name" value="RmlC-like cupins"/>
    <property type="match status" value="1"/>
</dbReference>
<feature type="chain" id="PRO_5020252254" evidence="1">
    <location>
        <begin position="21"/>
        <end position="208"/>
    </location>
</feature>
<dbReference type="Pfam" id="PF07883">
    <property type="entry name" value="Cupin_2"/>
    <property type="match status" value="1"/>
</dbReference>
<feature type="domain" description="Cupin type-2" evidence="2">
    <location>
        <begin position="89"/>
        <end position="148"/>
    </location>
</feature>
<evidence type="ECO:0000256" key="1">
    <source>
        <dbReference type="SAM" id="SignalP"/>
    </source>
</evidence>
<dbReference type="RefSeq" id="WP_136834361.1">
    <property type="nucleotide sequence ID" value="NZ_SWBQ01000001.1"/>
</dbReference>
<dbReference type="InterPro" id="IPR014710">
    <property type="entry name" value="RmlC-like_jellyroll"/>
</dbReference>